<feature type="domain" description="Alcohol dehydrogenase-like N-terminal" evidence="3">
    <location>
        <begin position="19"/>
        <end position="84"/>
    </location>
</feature>
<gene>
    <name evidence="4" type="ORF">ACFPZN_06675</name>
</gene>
<evidence type="ECO:0000313" key="4">
    <source>
        <dbReference type="EMBL" id="MFC5745286.1"/>
    </source>
</evidence>
<dbReference type="SUPFAM" id="SSF51735">
    <property type="entry name" value="NAD(P)-binding Rossmann-fold domains"/>
    <property type="match status" value="1"/>
</dbReference>
<feature type="region of interest" description="Disordered" evidence="2">
    <location>
        <begin position="1"/>
        <end position="22"/>
    </location>
</feature>
<keyword evidence="5" id="KW-1185">Reference proteome</keyword>
<dbReference type="InterPro" id="IPR011032">
    <property type="entry name" value="GroES-like_sf"/>
</dbReference>
<dbReference type="SUPFAM" id="SSF50129">
    <property type="entry name" value="GroES-like"/>
    <property type="match status" value="1"/>
</dbReference>
<reference evidence="5" key="1">
    <citation type="journal article" date="2019" name="Int. J. Syst. Evol. Microbiol.">
        <title>The Global Catalogue of Microorganisms (GCM) 10K type strain sequencing project: providing services to taxonomists for standard genome sequencing and annotation.</title>
        <authorList>
            <consortium name="The Broad Institute Genomics Platform"/>
            <consortium name="The Broad Institute Genome Sequencing Center for Infectious Disease"/>
            <person name="Wu L."/>
            <person name="Ma J."/>
        </authorList>
    </citation>
    <scope>NUCLEOTIDE SEQUENCE [LARGE SCALE GENOMIC DNA]</scope>
    <source>
        <strain evidence="5">KCTC 42087</strain>
    </source>
</reference>
<dbReference type="InterPro" id="IPR013154">
    <property type="entry name" value="ADH-like_N"/>
</dbReference>
<dbReference type="EMBL" id="JBHSON010000007">
    <property type="protein sequence ID" value="MFC5745286.1"/>
    <property type="molecule type" value="Genomic_DNA"/>
</dbReference>
<dbReference type="InterPro" id="IPR036291">
    <property type="entry name" value="NAD(P)-bd_dom_sf"/>
</dbReference>
<accession>A0ABW0ZPS4</accession>
<protein>
    <submittedName>
        <fullName evidence="4">Alcohol dehydrogenase catalytic domain-containing protein</fullName>
    </submittedName>
</protein>
<feature type="region of interest" description="Disordered" evidence="2">
    <location>
        <begin position="107"/>
        <end position="129"/>
    </location>
</feature>
<sequence length="144" mass="14929">MLGRSRAARAAGDHPPVPGPGQVLLQVKAASVKAVDRRVREGYMDGHLRLPYTAGSDFSGITAWTAVVDDGQVHAGRRVLIQGAAGGVGHLAVQLAKHRGAHVIATASPPSTTSCAGWAPTRSWTTPPPASLPRSVISIWSSTV</sequence>
<proteinExistence type="predicted"/>
<evidence type="ECO:0000256" key="2">
    <source>
        <dbReference type="SAM" id="MobiDB-lite"/>
    </source>
</evidence>
<evidence type="ECO:0000259" key="3">
    <source>
        <dbReference type="Pfam" id="PF08240"/>
    </source>
</evidence>
<dbReference type="InterPro" id="IPR051603">
    <property type="entry name" value="Zinc-ADH_QOR/CCCR"/>
</dbReference>
<dbReference type="Gene3D" id="3.90.180.10">
    <property type="entry name" value="Medium-chain alcohol dehydrogenases, catalytic domain"/>
    <property type="match status" value="1"/>
</dbReference>
<dbReference type="Gene3D" id="3.40.50.720">
    <property type="entry name" value="NAD(P)-binding Rossmann-like Domain"/>
    <property type="match status" value="1"/>
</dbReference>
<dbReference type="RefSeq" id="WP_378280910.1">
    <property type="nucleotide sequence ID" value="NZ_JBHSON010000007.1"/>
</dbReference>
<evidence type="ECO:0000256" key="1">
    <source>
        <dbReference type="ARBA" id="ARBA00022857"/>
    </source>
</evidence>
<evidence type="ECO:0000313" key="5">
    <source>
        <dbReference type="Proteomes" id="UP001596074"/>
    </source>
</evidence>
<dbReference type="PANTHER" id="PTHR44154">
    <property type="entry name" value="QUINONE OXIDOREDUCTASE"/>
    <property type="match status" value="1"/>
</dbReference>
<keyword evidence="1" id="KW-0521">NADP</keyword>
<comment type="caution">
    <text evidence="4">The sequence shown here is derived from an EMBL/GenBank/DDBJ whole genome shotgun (WGS) entry which is preliminary data.</text>
</comment>
<organism evidence="4 5">
    <name type="scientific">Actinomadura rugatobispora</name>
    <dbReference type="NCBI Taxonomy" id="1994"/>
    <lineage>
        <taxon>Bacteria</taxon>
        <taxon>Bacillati</taxon>
        <taxon>Actinomycetota</taxon>
        <taxon>Actinomycetes</taxon>
        <taxon>Streptosporangiales</taxon>
        <taxon>Thermomonosporaceae</taxon>
        <taxon>Actinomadura</taxon>
    </lineage>
</organism>
<dbReference type="Proteomes" id="UP001596074">
    <property type="component" value="Unassembled WGS sequence"/>
</dbReference>
<dbReference type="Pfam" id="PF08240">
    <property type="entry name" value="ADH_N"/>
    <property type="match status" value="1"/>
</dbReference>
<dbReference type="PANTHER" id="PTHR44154:SF1">
    <property type="entry name" value="QUINONE OXIDOREDUCTASE"/>
    <property type="match status" value="1"/>
</dbReference>
<name>A0ABW0ZPS4_9ACTN</name>